<dbReference type="AlphaFoldDB" id="A0A8G1RMF8"/>
<evidence type="ECO:0000259" key="1">
    <source>
        <dbReference type="Pfam" id="PF00561"/>
    </source>
</evidence>
<feature type="domain" description="AB hydrolase-1" evidence="1">
    <location>
        <begin position="41"/>
        <end position="156"/>
    </location>
</feature>
<organism evidence="2 3">
    <name type="scientific">Aspergillus fijiensis CBS 313.89</name>
    <dbReference type="NCBI Taxonomy" id="1448319"/>
    <lineage>
        <taxon>Eukaryota</taxon>
        <taxon>Fungi</taxon>
        <taxon>Dikarya</taxon>
        <taxon>Ascomycota</taxon>
        <taxon>Pezizomycotina</taxon>
        <taxon>Eurotiomycetes</taxon>
        <taxon>Eurotiomycetidae</taxon>
        <taxon>Eurotiales</taxon>
        <taxon>Aspergillaceae</taxon>
        <taxon>Aspergillus</taxon>
    </lineage>
</organism>
<dbReference type="GO" id="GO:0016787">
    <property type="term" value="F:hydrolase activity"/>
    <property type="evidence" value="ECO:0007669"/>
    <property type="project" value="UniProtKB-KW"/>
</dbReference>
<keyword evidence="2" id="KW-0378">Hydrolase</keyword>
<dbReference type="GO" id="GO:0016020">
    <property type="term" value="C:membrane"/>
    <property type="evidence" value="ECO:0007669"/>
    <property type="project" value="TreeGrafter"/>
</dbReference>
<keyword evidence="3" id="KW-1185">Reference proteome</keyword>
<dbReference type="InterPro" id="IPR029058">
    <property type="entry name" value="AB_hydrolase_fold"/>
</dbReference>
<gene>
    <name evidence="2" type="ORF">BO72DRAFT_449393</name>
</gene>
<evidence type="ECO:0000313" key="2">
    <source>
        <dbReference type="EMBL" id="RAK75965.1"/>
    </source>
</evidence>
<proteinExistence type="predicted"/>
<dbReference type="VEuPathDB" id="FungiDB:BO72DRAFT_449393"/>
<sequence length="318" mass="34697">MTTSWNKGTHSALVPLPEPGPSLFLSAAGPERQKRNGSLPPAVIIEAGLGSSHVEWVAVQRLIAAQARVYTYDRAGYGRSSEPPSPLLLLPPTAHNRVRELTQLLDAAQIPPPYVLIGHSYGGVLVREFLRQRGPDVVVGMVIVDSPRAQTPLPAGWPSLMGNSDYYAIVGLDENVAVTPEEYRAIKEDEVRNRATAEAELALIAASTKELNEAIPEGVQALGNGRLSVIFANESVDFGKVYAYGVEHGHGSEEARRRLAERLAVMEEMDERGQRAHLSLSSRSRFVYATGKARTHNLQLVAPEVIRDEVFWVLGLVD</sequence>
<dbReference type="Proteomes" id="UP000249789">
    <property type="component" value="Unassembled WGS sequence"/>
</dbReference>
<name>A0A8G1RMF8_9EURO</name>
<dbReference type="GeneID" id="63862345"/>
<dbReference type="InterPro" id="IPR000073">
    <property type="entry name" value="AB_hydrolase_1"/>
</dbReference>
<dbReference type="OrthoDB" id="294702at2759"/>
<dbReference type="Pfam" id="PF00561">
    <property type="entry name" value="Abhydrolase_1"/>
    <property type="match status" value="1"/>
</dbReference>
<dbReference type="PANTHER" id="PTHR43798:SF33">
    <property type="entry name" value="HYDROLASE, PUTATIVE (AFU_ORTHOLOGUE AFUA_2G14860)-RELATED"/>
    <property type="match status" value="1"/>
</dbReference>
<dbReference type="EMBL" id="KZ824653">
    <property type="protein sequence ID" value="RAK75965.1"/>
    <property type="molecule type" value="Genomic_DNA"/>
</dbReference>
<accession>A0A8G1RMF8</accession>
<dbReference type="SUPFAM" id="SSF53474">
    <property type="entry name" value="alpha/beta-Hydrolases"/>
    <property type="match status" value="1"/>
</dbReference>
<dbReference type="PANTHER" id="PTHR43798">
    <property type="entry name" value="MONOACYLGLYCEROL LIPASE"/>
    <property type="match status" value="1"/>
</dbReference>
<dbReference type="InterPro" id="IPR050266">
    <property type="entry name" value="AB_hydrolase_sf"/>
</dbReference>
<evidence type="ECO:0000313" key="3">
    <source>
        <dbReference type="Proteomes" id="UP000249789"/>
    </source>
</evidence>
<reference evidence="2 3" key="1">
    <citation type="submission" date="2018-02" db="EMBL/GenBank/DDBJ databases">
        <title>The genomes of Aspergillus section Nigri reveals drivers in fungal speciation.</title>
        <authorList>
            <consortium name="DOE Joint Genome Institute"/>
            <person name="Vesth T.C."/>
            <person name="Nybo J."/>
            <person name="Theobald S."/>
            <person name="Brandl J."/>
            <person name="Frisvad J.C."/>
            <person name="Nielsen K.F."/>
            <person name="Lyhne E.K."/>
            <person name="Kogle M.E."/>
            <person name="Kuo A."/>
            <person name="Riley R."/>
            <person name="Clum A."/>
            <person name="Nolan M."/>
            <person name="Lipzen A."/>
            <person name="Salamov A."/>
            <person name="Henrissat B."/>
            <person name="Wiebenga A."/>
            <person name="De vries R.P."/>
            <person name="Grigoriev I.V."/>
            <person name="Mortensen U.H."/>
            <person name="Andersen M.R."/>
            <person name="Baker S.E."/>
        </authorList>
    </citation>
    <scope>NUCLEOTIDE SEQUENCE [LARGE SCALE GENOMIC DNA]</scope>
    <source>
        <strain evidence="2 3">CBS 313.89</strain>
    </source>
</reference>
<dbReference type="RefSeq" id="XP_040799975.1">
    <property type="nucleotide sequence ID" value="XM_040945012.1"/>
</dbReference>
<dbReference type="Gene3D" id="3.40.50.1820">
    <property type="entry name" value="alpha/beta hydrolase"/>
    <property type="match status" value="1"/>
</dbReference>
<protein>
    <submittedName>
        <fullName evidence="2">Alpha/beta-hydrolase</fullName>
    </submittedName>
</protein>